<dbReference type="AlphaFoldDB" id="A0AAD7MME5"/>
<dbReference type="InterPro" id="IPR036397">
    <property type="entry name" value="RNaseH_sf"/>
</dbReference>
<dbReference type="SUPFAM" id="SSF53098">
    <property type="entry name" value="Ribonuclease H-like"/>
    <property type="match status" value="1"/>
</dbReference>
<protein>
    <recommendedName>
        <fullName evidence="3">RNase H type-1 domain-containing protein</fullName>
    </recommendedName>
</protein>
<comment type="caution">
    <text evidence="1">The sequence shown here is derived from an EMBL/GenBank/DDBJ whole genome shotgun (WGS) entry which is preliminary data.</text>
</comment>
<gene>
    <name evidence="1" type="ORF">DFH07DRAFT_685385</name>
</gene>
<feature type="non-terminal residue" evidence="1">
    <location>
        <position position="1"/>
    </location>
</feature>
<dbReference type="Gene3D" id="3.30.420.10">
    <property type="entry name" value="Ribonuclease H-like superfamily/Ribonuclease H"/>
    <property type="match status" value="1"/>
</dbReference>
<keyword evidence="2" id="KW-1185">Reference proteome</keyword>
<dbReference type="Proteomes" id="UP001215280">
    <property type="component" value="Unassembled WGS sequence"/>
</dbReference>
<organism evidence="1 2">
    <name type="scientific">Mycena maculata</name>
    <dbReference type="NCBI Taxonomy" id="230809"/>
    <lineage>
        <taxon>Eukaryota</taxon>
        <taxon>Fungi</taxon>
        <taxon>Dikarya</taxon>
        <taxon>Basidiomycota</taxon>
        <taxon>Agaricomycotina</taxon>
        <taxon>Agaricomycetes</taxon>
        <taxon>Agaricomycetidae</taxon>
        <taxon>Agaricales</taxon>
        <taxon>Marasmiineae</taxon>
        <taxon>Mycenaceae</taxon>
        <taxon>Mycena</taxon>
    </lineage>
</organism>
<evidence type="ECO:0000313" key="2">
    <source>
        <dbReference type="Proteomes" id="UP001215280"/>
    </source>
</evidence>
<sequence length="163" mass="17954">VPRPSPILFEAPTALDLLLKATLEACVTPEEATARLYGPVYAQSDPVVVHIATSTRNGRPAFALWWGTNSRRNCAYALESSATEARAGILAVLCAAQLCPRNKNLIIYVASEYVVRSFSYWAGDNETMGWSCANGDELRDSVQWLAYRHAPTQFRWVSSKSGN</sequence>
<name>A0AAD7MME5_9AGAR</name>
<proteinExistence type="predicted"/>
<dbReference type="GO" id="GO:0003676">
    <property type="term" value="F:nucleic acid binding"/>
    <property type="evidence" value="ECO:0007669"/>
    <property type="project" value="InterPro"/>
</dbReference>
<accession>A0AAD7MME5</accession>
<dbReference type="EMBL" id="JARJLG010000244">
    <property type="protein sequence ID" value="KAJ7723747.1"/>
    <property type="molecule type" value="Genomic_DNA"/>
</dbReference>
<reference evidence="1" key="1">
    <citation type="submission" date="2023-03" db="EMBL/GenBank/DDBJ databases">
        <title>Massive genome expansion in bonnet fungi (Mycena s.s.) driven by repeated elements and novel gene families across ecological guilds.</title>
        <authorList>
            <consortium name="Lawrence Berkeley National Laboratory"/>
            <person name="Harder C.B."/>
            <person name="Miyauchi S."/>
            <person name="Viragh M."/>
            <person name="Kuo A."/>
            <person name="Thoen E."/>
            <person name="Andreopoulos B."/>
            <person name="Lu D."/>
            <person name="Skrede I."/>
            <person name="Drula E."/>
            <person name="Henrissat B."/>
            <person name="Morin E."/>
            <person name="Kohler A."/>
            <person name="Barry K."/>
            <person name="LaButti K."/>
            <person name="Morin E."/>
            <person name="Salamov A."/>
            <person name="Lipzen A."/>
            <person name="Mereny Z."/>
            <person name="Hegedus B."/>
            <person name="Baldrian P."/>
            <person name="Stursova M."/>
            <person name="Weitz H."/>
            <person name="Taylor A."/>
            <person name="Grigoriev I.V."/>
            <person name="Nagy L.G."/>
            <person name="Martin F."/>
            <person name="Kauserud H."/>
        </authorList>
    </citation>
    <scope>NUCLEOTIDE SEQUENCE</scope>
    <source>
        <strain evidence="1">CBHHK188m</strain>
    </source>
</reference>
<feature type="non-terminal residue" evidence="1">
    <location>
        <position position="163"/>
    </location>
</feature>
<evidence type="ECO:0000313" key="1">
    <source>
        <dbReference type="EMBL" id="KAJ7723747.1"/>
    </source>
</evidence>
<evidence type="ECO:0008006" key="3">
    <source>
        <dbReference type="Google" id="ProtNLM"/>
    </source>
</evidence>
<dbReference type="InterPro" id="IPR012337">
    <property type="entry name" value="RNaseH-like_sf"/>
</dbReference>